<proteinExistence type="inferred from homology"/>
<evidence type="ECO:0000313" key="5">
    <source>
        <dbReference type="EMBL" id="RCJ30543.1"/>
    </source>
</evidence>
<dbReference type="GO" id="GO:0007059">
    <property type="term" value="P:chromosome segregation"/>
    <property type="evidence" value="ECO:0007669"/>
    <property type="project" value="TreeGrafter"/>
</dbReference>
<evidence type="ECO:0000256" key="1">
    <source>
        <dbReference type="ARBA" id="ARBA00006295"/>
    </source>
</evidence>
<feature type="region of interest" description="Disordered" evidence="3">
    <location>
        <begin position="205"/>
        <end position="224"/>
    </location>
</feature>
<dbReference type="SUPFAM" id="SSF110849">
    <property type="entry name" value="ParB/Sulfiredoxin"/>
    <property type="match status" value="1"/>
</dbReference>
<dbReference type="NCBIfam" id="TIGR00180">
    <property type="entry name" value="parB_part"/>
    <property type="match status" value="1"/>
</dbReference>
<feature type="compositionally biased region" description="Polar residues" evidence="3">
    <location>
        <begin position="170"/>
        <end position="195"/>
    </location>
</feature>
<dbReference type="Gene3D" id="3.90.1530.30">
    <property type="match status" value="1"/>
</dbReference>
<dbReference type="InterPro" id="IPR050336">
    <property type="entry name" value="Chromosome_partition/occlusion"/>
</dbReference>
<dbReference type="Proteomes" id="UP000252085">
    <property type="component" value="Unassembled WGS sequence"/>
</dbReference>
<dbReference type="Pfam" id="PF02195">
    <property type="entry name" value="ParB_N"/>
    <property type="match status" value="1"/>
</dbReference>
<dbReference type="PANTHER" id="PTHR33375">
    <property type="entry name" value="CHROMOSOME-PARTITIONING PROTEIN PARB-RELATED"/>
    <property type="match status" value="1"/>
</dbReference>
<comment type="caution">
    <text evidence="5">The sequence shown here is derived from an EMBL/GenBank/DDBJ whole genome shotgun (WGS) entry which is preliminary data.</text>
</comment>
<sequence>MRRKQTDKPFGGQITTPPPAPWLSSPDGELPYATETTIKLSDIVLPQHQPRRYFDPQALKELVSSVKQHGILQPLLVRPLGGGKYELVAGERRYRAGQEALLEVAPVVVRELSDDQAFQLALIENVQREDLNPVEETEGILHLLSIRLHCDVEAVKSLLYRMKNAHSKGEQPSKSSLNESSKNVFPNSDNPQTEDNISDHLAEKNESSKNVFPNPDNPQTEDNVSDHLAEKNESSKNVSPNLDEEQSNTVQQVFESLGLMNWLSFITTRLPLLNLPEEILMALRSGQLEYTKAQVLARVRNNEIRKKLLSEAIANYWSLSQIKEKITDWTDDEQTSSSKTTNQIPDRLQNITQRIKKRQLWKEPRKQKQLVNLLNKLEALLGDE</sequence>
<organism evidence="5 6">
    <name type="scientific">Nostoc punctiforme NIES-2108</name>
    <dbReference type="NCBI Taxonomy" id="1356359"/>
    <lineage>
        <taxon>Bacteria</taxon>
        <taxon>Bacillati</taxon>
        <taxon>Cyanobacteriota</taxon>
        <taxon>Cyanophyceae</taxon>
        <taxon>Nostocales</taxon>
        <taxon>Nostocaceae</taxon>
        <taxon>Nostoc</taxon>
    </lineage>
</organism>
<protein>
    <submittedName>
        <fullName evidence="5">Chromosome partitioning protein ParB</fullName>
    </submittedName>
</protein>
<dbReference type="Gene3D" id="1.10.10.2830">
    <property type="match status" value="2"/>
</dbReference>
<dbReference type="InterPro" id="IPR036086">
    <property type="entry name" value="ParB/Sulfiredoxin_sf"/>
</dbReference>
<dbReference type="InterPro" id="IPR003115">
    <property type="entry name" value="ParB_N"/>
</dbReference>
<dbReference type="GO" id="GO:0003677">
    <property type="term" value="F:DNA binding"/>
    <property type="evidence" value="ECO:0007669"/>
    <property type="project" value="UniProtKB-KW"/>
</dbReference>
<evidence type="ECO:0000313" key="6">
    <source>
        <dbReference type="Proteomes" id="UP000252085"/>
    </source>
</evidence>
<keyword evidence="2" id="KW-0238">DNA-binding</keyword>
<dbReference type="EMBL" id="LXQE01000186">
    <property type="protein sequence ID" value="RCJ30543.1"/>
    <property type="molecule type" value="Genomic_DNA"/>
</dbReference>
<dbReference type="InterPro" id="IPR041468">
    <property type="entry name" value="HTH_ParB/Spo0J"/>
</dbReference>
<dbReference type="PANTHER" id="PTHR33375:SF7">
    <property type="entry name" value="CHROMOSOME 2-PARTITIONING PROTEIN PARB-RELATED"/>
    <property type="match status" value="1"/>
</dbReference>
<gene>
    <name evidence="5" type="ORF">A6769_33280</name>
</gene>
<dbReference type="GO" id="GO:0005694">
    <property type="term" value="C:chromosome"/>
    <property type="evidence" value="ECO:0007669"/>
    <property type="project" value="TreeGrafter"/>
</dbReference>
<dbReference type="Pfam" id="PF17762">
    <property type="entry name" value="HTH_ParB"/>
    <property type="match status" value="1"/>
</dbReference>
<dbReference type="AlphaFoldDB" id="A0A367R4K3"/>
<dbReference type="FunFam" id="3.90.1530.30:FF:000001">
    <property type="entry name" value="Chromosome partitioning protein ParB"/>
    <property type="match status" value="1"/>
</dbReference>
<evidence type="ECO:0000259" key="4">
    <source>
        <dbReference type="SMART" id="SM00470"/>
    </source>
</evidence>
<dbReference type="InterPro" id="IPR004437">
    <property type="entry name" value="ParB/RepB/Spo0J"/>
</dbReference>
<reference evidence="5 6" key="1">
    <citation type="submission" date="2016-04" db="EMBL/GenBank/DDBJ databases">
        <authorList>
            <person name="Evans L.H."/>
            <person name="Alamgir A."/>
            <person name="Owens N."/>
            <person name="Weber N.D."/>
            <person name="Virtaneva K."/>
            <person name="Barbian K."/>
            <person name="Babar A."/>
            <person name="Rosenke K."/>
        </authorList>
    </citation>
    <scope>NUCLEOTIDE SEQUENCE [LARGE SCALE GENOMIC DNA]</scope>
    <source>
        <strain evidence="5">NIES-2108</strain>
    </source>
</reference>
<feature type="domain" description="ParB-like N-terminal" evidence="4">
    <location>
        <begin position="36"/>
        <end position="126"/>
    </location>
</feature>
<dbReference type="SMART" id="SM00470">
    <property type="entry name" value="ParB"/>
    <property type="match status" value="1"/>
</dbReference>
<evidence type="ECO:0000256" key="2">
    <source>
        <dbReference type="ARBA" id="ARBA00023125"/>
    </source>
</evidence>
<evidence type="ECO:0000256" key="3">
    <source>
        <dbReference type="SAM" id="MobiDB-lite"/>
    </source>
</evidence>
<feature type="region of interest" description="Disordered" evidence="3">
    <location>
        <begin position="165"/>
        <end position="196"/>
    </location>
</feature>
<dbReference type="SUPFAM" id="SSF109709">
    <property type="entry name" value="KorB DNA-binding domain-like"/>
    <property type="match status" value="1"/>
</dbReference>
<accession>A0A367R4K3</accession>
<dbReference type="CDD" id="cd16393">
    <property type="entry name" value="SPO0J_N"/>
    <property type="match status" value="1"/>
</dbReference>
<feature type="region of interest" description="Disordered" evidence="3">
    <location>
        <begin position="1"/>
        <end position="28"/>
    </location>
</feature>
<name>A0A367R4K3_NOSPU</name>
<comment type="similarity">
    <text evidence="1">Belongs to the ParB family.</text>
</comment>